<proteinExistence type="predicted"/>
<sequence>MASNTPNLGLLKKDPVADGNETFNIKTMLNDNWDKIDEAVGNIKVPDASLTEKGIVQLSNATDGTREDVAATEKAVKAAYDRGSAGISAAAAAQAKADAALPKAIPDTRSLPTKPSDYSQSVAYSFKTGSVIGLPAEQFVVIHGFKGWNDDSGGVTHEYASGGTTGGMYHRIGTVANNAWGPWKQIIDDGAAWQKLMLTNDNGNVININSRDLNTVVKTGFYSGTQLSNAPIVDPNGWWYVEVQAMSTDSWVLQIARNLFNSNSFYQRTMSNGTWGPWSQDLFTSVANGKNDIASAISGKGVPASGSDDFTTLANKIGQISTGSRAEYSVNLTLMKASGEYAFATLPPRSIYSFQTNVPNDGQAYFSTNVDSYASDGTRAECGIYLKDSKGVYRGIDFRANNKPGSTGYTITKFNRLEISNGYLTPGKLEYRIDLEGFATGSWHTLGTGIDDTQTLMFKYDLINGGELCYITYRLIGTSYHV</sequence>
<dbReference type="RefSeq" id="WP_160044255.1">
    <property type="nucleotide sequence ID" value="NZ_BORQ01000003.1"/>
</dbReference>
<keyword evidence="2" id="KW-1185">Reference proteome</keyword>
<evidence type="ECO:0000313" key="2">
    <source>
        <dbReference type="Proteomes" id="UP000679779"/>
    </source>
</evidence>
<dbReference type="Pfam" id="PF03406">
    <property type="entry name" value="Phage_fiber_2"/>
    <property type="match status" value="1"/>
</dbReference>
<accession>A0A920CCK0</accession>
<dbReference type="EMBL" id="BORQ01000003">
    <property type="protein sequence ID" value="GIO32004.1"/>
    <property type="molecule type" value="Genomic_DNA"/>
</dbReference>
<dbReference type="GO" id="GO:0019062">
    <property type="term" value="P:virion attachment to host cell"/>
    <property type="evidence" value="ECO:0007669"/>
    <property type="project" value="InterPro"/>
</dbReference>
<gene>
    <name evidence="1" type="ORF">J2TS6_31450</name>
</gene>
<dbReference type="InterPro" id="IPR005068">
    <property type="entry name" value="Phage_lambda_Stf-r2"/>
</dbReference>
<protein>
    <submittedName>
        <fullName evidence="1">Uncharacterized protein</fullName>
    </submittedName>
</protein>
<name>A0A920CCK0_9BACL</name>
<organism evidence="1 2">
    <name type="scientific">Paenibacillus albilobatus</name>
    <dbReference type="NCBI Taxonomy" id="2716884"/>
    <lineage>
        <taxon>Bacteria</taxon>
        <taxon>Bacillati</taxon>
        <taxon>Bacillota</taxon>
        <taxon>Bacilli</taxon>
        <taxon>Bacillales</taxon>
        <taxon>Paenibacillaceae</taxon>
        <taxon>Paenibacillus</taxon>
    </lineage>
</organism>
<reference evidence="1" key="1">
    <citation type="submission" date="2021-03" db="EMBL/GenBank/DDBJ databases">
        <title>Antimicrobial resistance genes in bacteria isolated from Japanese honey, and their potential for conferring macrolide and lincosamide resistance in the American foulbrood pathogen Paenibacillus larvae.</title>
        <authorList>
            <person name="Okamoto M."/>
            <person name="Kumagai M."/>
            <person name="Kanamori H."/>
            <person name="Takamatsu D."/>
        </authorList>
    </citation>
    <scope>NUCLEOTIDE SEQUENCE</scope>
    <source>
        <strain evidence="1">J2TS6</strain>
    </source>
</reference>
<comment type="caution">
    <text evidence="1">The sequence shown here is derived from an EMBL/GenBank/DDBJ whole genome shotgun (WGS) entry which is preliminary data.</text>
</comment>
<dbReference type="AlphaFoldDB" id="A0A920CCK0"/>
<evidence type="ECO:0000313" key="1">
    <source>
        <dbReference type="EMBL" id="GIO32004.1"/>
    </source>
</evidence>
<dbReference type="CDD" id="cd19958">
    <property type="entry name" value="pyocin_knob"/>
    <property type="match status" value="1"/>
</dbReference>
<dbReference type="GO" id="GO:0046718">
    <property type="term" value="P:symbiont entry into host cell"/>
    <property type="evidence" value="ECO:0007669"/>
    <property type="project" value="InterPro"/>
</dbReference>
<dbReference type="Proteomes" id="UP000679779">
    <property type="component" value="Unassembled WGS sequence"/>
</dbReference>